<reference evidence="3" key="1">
    <citation type="journal article" date="2023" name="Commun. Biol.">
        <title>Genome analysis of Parmales, the sister group of diatoms, reveals the evolutionary specialization of diatoms from phago-mixotrophs to photoautotrophs.</title>
        <authorList>
            <person name="Ban H."/>
            <person name="Sato S."/>
            <person name="Yoshikawa S."/>
            <person name="Yamada K."/>
            <person name="Nakamura Y."/>
            <person name="Ichinomiya M."/>
            <person name="Sato N."/>
            <person name="Blanc-Mathieu R."/>
            <person name="Endo H."/>
            <person name="Kuwata A."/>
            <person name="Ogata H."/>
        </authorList>
    </citation>
    <scope>NUCLEOTIDE SEQUENCE [LARGE SCALE GENOMIC DNA]</scope>
    <source>
        <strain evidence="3">NIES 3700</strain>
    </source>
</reference>
<organism evidence="2 3">
    <name type="scientific">Triparma laevis f. longispina</name>
    <dbReference type="NCBI Taxonomy" id="1714387"/>
    <lineage>
        <taxon>Eukaryota</taxon>
        <taxon>Sar</taxon>
        <taxon>Stramenopiles</taxon>
        <taxon>Ochrophyta</taxon>
        <taxon>Bolidophyceae</taxon>
        <taxon>Parmales</taxon>
        <taxon>Triparmaceae</taxon>
        <taxon>Triparma</taxon>
    </lineage>
</organism>
<feature type="transmembrane region" description="Helical" evidence="1">
    <location>
        <begin position="12"/>
        <end position="31"/>
    </location>
</feature>
<accession>A0A9W7AFF7</accession>
<dbReference type="AlphaFoldDB" id="A0A9W7AFF7"/>
<name>A0A9W7AFF7_9STRA</name>
<dbReference type="Proteomes" id="UP001165122">
    <property type="component" value="Unassembled WGS sequence"/>
</dbReference>
<proteinExistence type="predicted"/>
<evidence type="ECO:0000256" key="1">
    <source>
        <dbReference type="SAM" id="Phobius"/>
    </source>
</evidence>
<evidence type="ECO:0000313" key="2">
    <source>
        <dbReference type="EMBL" id="GMH66790.1"/>
    </source>
</evidence>
<keyword evidence="1" id="KW-0472">Membrane</keyword>
<dbReference type="EMBL" id="BRXW01000565">
    <property type="protein sequence ID" value="GMH66790.1"/>
    <property type="molecule type" value="Genomic_DNA"/>
</dbReference>
<protein>
    <submittedName>
        <fullName evidence="2">Uncharacterized protein</fullName>
    </submittedName>
</protein>
<comment type="caution">
    <text evidence="2">The sequence shown here is derived from an EMBL/GenBank/DDBJ whole genome shotgun (WGS) entry which is preliminary data.</text>
</comment>
<evidence type="ECO:0000313" key="3">
    <source>
        <dbReference type="Proteomes" id="UP001165122"/>
    </source>
</evidence>
<keyword evidence="1" id="KW-0812">Transmembrane</keyword>
<sequence length="91" mass="10448">MSKISTGKLLGYGIPTVLFSVFGLHTLTSFIEGNNESRALTRLTSRSEREERIHTEQTELAAKLEKLRKIKEEEEKKEGGYAFGKRIKRYD</sequence>
<keyword evidence="1" id="KW-1133">Transmembrane helix</keyword>
<gene>
    <name evidence="2" type="ORF">TrLO_g12750</name>
</gene>
<keyword evidence="3" id="KW-1185">Reference proteome</keyword>